<dbReference type="GO" id="GO:0006777">
    <property type="term" value="P:Mo-molybdopterin cofactor biosynthetic process"/>
    <property type="evidence" value="ECO:0007669"/>
    <property type="project" value="InterPro"/>
</dbReference>
<accession>A0A099UDN8</accession>
<dbReference type="Pfam" id="PF03205">
    <property type="entry name" value="MobB"/>
    <property type="match status" value="1"/>
</dbReference>
<dbReference type="PANTHER" id="PTHR40072">
    <property type="entry name" value="MOLYBDOPTERIN-GUANINE DINUCLEOTIDE BIOSYNTHESIS ADAPTER PROTEIN-RELATED"/>
    <property type="match status" value="1"/>
</dbReference>
<dbReference type="OrthoDB" id="9786803at2"/>
<reference evidence="3" key="3">
    <citation type="submission" date="2018-04" db="EMBL/GenBank/DDBJ databases">
        <authorList>
            <person name="Sheh A."/>
            <person name="Shen Z."/>
            <person name="Mannion A.J."/>
            <person name="Fox J.G."/>
        </authorList>
    </citation>
    <scope>NUCLEOTIDE SEQUENCE</scope>
    <source>
        <strain evidence="3">MIT-03-7007</strain>
    </source>
</reference>
<dbReference type="NCBIfam" id="TIGR00176">
    <property type="entry name" value="mobB"/>
    <property type="match status" value="1"/>
</dbReference>
<feature type="domain" description="Molybdopterin-guanine dinucleotide biosynthesis protein B (MobB)" evidence="1">
    <location>
        <begin position="3"/>
        <end position="117"/>
    </location>
</feature>
<reference evidence="2 5" key="2">
    <citation type="submission" date="2017-06" db="EMBL/GenBank/DDBJ databases">
        <title>Complete genome of Helicobacter apodemus.</title>
        <authorList>
            <person name="Cho S."/>
        </authorList>
    </citation>
    <scope>NUCLEOTIDE SEQUENCE [LARGE SCALE GENOMIC DNA]</scope>
    <source>
        <strain evidence="2">SCJK1</strain>
        <strain evidence="5">SNUVETPUB-15-01</strain>
    </source>
</reference>
<dbReference type="GO" id="GO:0005525">
    <property type="term" value="F:GTP binding"/>
    <property type="evidence" value="ECO:0007669"/>
    <property type="project" value="InterPro"/>
</dbReference>
<dbReference type="CDD" id="cd03116">
    <property type="entry name" value="MobB"/>
    <property type="match status" value="1"/>
</dbReference>
<dbReference type="RefSeq" id="WP_034553849.1">
    <property type="nucleotide sequence ID" value="NZ_CP021886.1"/>
</dbReference>
<name>A0A099UDN8_9HELI</name>
<dbReference type="InterPro" id="IPR052539">
    <property type="entry name" value="MGD_biosynthesis_adapter"/>
</dbReference>
<protein>
    <submittedName>
        <fullName evidence="3">Molybdopterin-guanine dinucleotide biosynthesis protein B</fullName>
    </submittedName>
    <submittedName>
        <fullName evidence="2">Molybdopterin-guanine dinucleotide biosynthesis protein MobB</fullName>
    </submittedName>
</protein>
<evidence type="ECO:0000313" key="4">
    <source>
        <dbReference type="Proteomes" id="UP000029920"/>
    </source>
</evidence>
<dbReference type="AlphaFoldDB" id="A0A099UDN8"/>
<evidence type="ECO:0000313" key="5">
    <source>
        <dbReference type="Proteomes" id="UP000244890"/>
    </source>
</evidence>
<organism evidence="3 4">
    <name type="scientific">Helicobacter apodemus</name>
    <dbReference type="NCBI Taxonomy" id="135569"/>
    <lineage>
        <taxon>Bacteria</taxon>
        <taxon>Pseudomonadati</taxon>
        <taxon>Campylobacterota</taxon>
        <taxon>Epsilonproteobacteria</taxon>
        <taxon>Campylobacterales</taxon>
        <taxon>Helicobacteraceae</taxon>
        <taxon>Helicobacter</taxon>
    </lineage>
</organism>
<evidence type="ECO:0000259" key="1">
    <source>
        <dbReference type="Pfam" id="PF03205"/>
    </source>
</evidence>
<dbReference type="Proteomes" id="UP000244890">
    <property type="component" value="Chromosome"/>
</dbReference>
<dbReference type="PANTHER" id="PTHR40072:SF1">
    <property type="entry name" value="MOLYBDOPTERIN-GUANINE DINUCLEOTIDE BIOSYNTHESIS ADAPTER PROTEIN"/>
    <property type="match status" value="1"/>
</dbReference>
<proteinExistence type="predicted"/>
<dbReference type="SUPFAM" id="SSF52540">
    <property type="entry name" value="P-loop containing nucleoside triphosphate hydrolases"/>
    <property type="match status" value="1"/>
</dbReference>
<reference evidence="3 4" key="1">
    <citation type="journal article" date="2014" name="Genome Announc.">
        <title>Draft genome sequences of eight enterohepatic helicobacter species isolated from both laboratory and wild rodents.</title>
        <authorList>
            <person name="Sheh A."/>
            <person name="Shen Z."/>
            <person name="Fox J.G."/>
        </authorList>
    </citation>
    <scope>NUCLEOTIDE SEQUENCE [LARGE SCALE GENOMIC DNA]</scope>
    <source>
        <strain evidence="3 4">MIT-03-7007</strain>
    </source>
</reference>
<dbReference type="InterPro" id="IPR027417">
    <property type="entry name" value="P-loop_NTPase"/>
</dbReference>
<dbReference type="EMBL" id="CP021886">
    <property type="protein sequence ID" value="AWI33859.1"/>
    <property type="molecule type" value="Genomic_DNA"/>
</dbReference>
<dbReference type="Proteomes" id="UP000029920">
    <property type="component" value="Unassembled WGS sequence"/>
</dbReference>
<evidence type="ECO:0000313" key="3">
    <source>
        <dbReference type="EMBL" id="TLE14834.1"/>
    </source>
</evidence>
<evidence type="ECO:0000313" key="2">
    <source>
        <dbReference type="EMBL" id="AWI33859.1"/>
    </source>
</evidence>
<gene>
    <name evidence="3" type="primary">mobB</name>
    <name evidence="2" type="ORF">CDV25_03090</name>
    <name evidence="3" type="ORF">LS72_008240</name>
</gene>
<dbReference type="InterPro" id="IPR004435">
    <property type="entry name" value="MobB_dom"/>
</dbReference>
<sequence length="162" mass="18594">MRIVVFSGNSNSGKTTLIEKLSLALQPNKKISIIKHDPKDKAIFDTKGKDSYRFYESGANIAILSPTQTTLRFHTSLNITEIIKYFKDCDYLFIEGLKELPFPKITIARENLDERFFAFSNALAIDNSIKDYSKIPKNIDILNLNNTQEILHWINTHIKDTL</sequence>
<dbReference type="Gene3D" id="3.40.50.300">
    <property type="entry name" value="P-loop containing nucleotide triphosphate hydrolases"/>
    <property type="match status" value="1"/>
</dbReference>
<keyword evidence="4" id="KW-1185">Reference proteome</keyword>
<dbReference type="EMBL" id="JRPC02000022">
    <property type="protein sequence ID" value="TLE14834.1"/>
    <property type="molecule type" value="Genomic_DNA"/>
</dbReference>
<dbReference type="KEGG" id="had:CDV25_03090"/>